<feature type="coiled-coil region" evidence="1">
    <location>
        <begin position="256"/>
        <end position="283"/>
    </location>
</feature>
<feature type="region of interest" description="Disordered" evidence="2">
    <location>
        <begin position="1"/>
        <end position="81"/>
    </location>
</feature>
<evidence type="ECO:0000256" key="1">
    <source>
        <dbReference type="SAM" id="Coils"/>
    </source>
</evidence>
<feature type="region of interest" description="Disordered" evidence="2">
    <location>
        <begin position="420"/>
        <end position="681"/>
    </location>
</feature>
<gene>
    <name evidence="3" type="ORF">K470DRAFT_255562</name>
</gene>
<dbReference type="PANTHER" id="PTHR38120:SF1">
    <property type="entry name" value="M PROTEIN, SEROTYPE 2.1"/>
    <property type="match status" value="1"/>
</dbReference>
<reference evidence="3" key="1">
    <citation type="journal article" date="2020" name="Stud. Mycol.">
        <title>101 Dothideomycetes genomes: a test case for predicting lifestyles and emergence of pathogens.</title>
        <authorList>
            <person name="Haridas S."/>
            <person name="Albert R."/>
            <person name="Binder M."/>
            <person name="Bloem J."/>
            <person name="Labutti K."/>
            <person name="Salamov A."/>
            <person name="Andreopoulos B."/>
            <person name="Baker S."/>
            <person name="Barry K."/>
            <person name="Bills G."/>
            <person name="Bluhm B."/>
            <person name="Cannon C."/>
            <person name="Castanera R."/>
            <person name="Culley D."/>
            <person name="Daum C."/>
            <person name="Ezra D."/>
            <person name="Gonzalez J."/>
            <person name="Henrissat B."/>
            <person name="Kuo A."/>
            <person name="Liang C."/>
            <person name="Lipzen A."/>
            <person name="Lutzoni F."/>
            <person name="Magnuson J."/>
            <person name="Mondo S."/>
            <person name="Nolan M."/>
            <person name="Ohm R."/>
            <person name="Pangilinan J."/>
            <person name="Park H.-J."/>
            <person name="Ramirez L."/>
            <person name="Alfaro M."/>
            <person name="Sun H."/>
            <person name="Tritt A."/>
            <person name="Yoshinaga Y."/>
            <person name="Zwiers L.-H."/>
            <person name="Turgeon B."/>
            <person name="Goodwin S."/>
            <person name="Spatafora J."/>
            <person name="Crous P."/>
            <person name="Grigoriev I."/>
        </authorList>
    </citation>
    <scope>NUCLEOTIDE SEQUENCE</scope>
    <source>
        <strain evidence="3">CBS 480.64</strain>
    </source>
</reference>
<evidence type="ECO:0000256" key="2">
    <source>
        <dbReference type="SAM" id="MobiDB-lite"/>
    </source>
</evidence>
<name>A0A6A7C6D4_9PEZI</name>
<feature type="compositionally biased region" description="Basic and acidic residues" evidence="2">
    <location>
        <begin position="572"/>
        <end position="582"/>
    </location>
</feature>
<feature type="compositionally biased region" description="Low complexity" evidence="2">
    <location>
        <begin position="523"/>
        <end position="541"/>
    </location>
</feature>
<keyword evidence="4" id="KW-1185">Reference proteome</keyword>
<dbReference type="EMBL" id="MU005963">
    <property type="protein sequence ID" value="KAF2863061.1"/>
    <property type="molecule type" value="Genomic_DNA"/>
</dbReference>
<feature type="compositionally biased region" description="Basic and acidic residues" evidence="2">
    <location>
        <begin position="439"/>
        <end position="450"/>
    </location>
</feature>
<keyword evidence="1" id="KW-0175">Coiled coil</keyword>
<feature type="coiled-coil region" evidence="1">
    <location>
        <begin position="81"/>
        <end position="196"/>
    </location>
</feature>
<dbReference type="PANTHER" id="PTHR38120">
    <property type="entry name" value="EXPRESSED PROTEIN"/>
    <property type="match status" value="1"/>
</dbReference>
<evidence type="ECO:0000313" key="4">
    <source>
        <dbReference type="Proteomes" id="UP000799421"/>
    </source>
</evidence>
<dbReference type="OrthoDB" id="2121319at2759"/>
<feature type="compositionally biased region" description="Low complexity" evidence="2">
    <location>
        <begin position="213"/>
        <end position="224"/>
    </location>
</feature>
<proteinExistence type="predicted"/>
<accession>A0A6A7C6D4</accession>
<sequence length="681" mass="73481">MSGATPAARKPAVSAGKKPAVSTASTSASNSMAATATTARSPSRAAATASPAAAPGRKKSVRASTPASARALRKPAAEPDTVAWEEQRAEMQAKLEELQEKLQQAELATEASGKQVSRLQNKLDDANKELAHVEERAHEQSEKLEELELERKESVRARRELEQIYETERAQAMKQKEEALQREEELQAAMRRLQDSAAQRGLRNAVGEDGGVRPNPNRSSSFRSGAGSPVAEGPAAHFAPAAGLQRSDSRNNSKLLMQKDEIIKELKMDLAEAQLKLTEADNLGGGRLLALQKEMYDIKIQNARLMEENESFQLLLSEKTLSGDIAHLHMLRPPSLSRPSSSQTLDRHANGATLADELDSELDVDGGDDDSNGNEQVRKLQAEVNSLKDQNKALTLYINNIISRLLQSDQFEQILDKTSEMMPGKKTAPNANKELPPPPKDEKAADDKPDNSTGLLQRAKSVMGGRKRPATGQAGGGSTDPWKAEEQAKLTENPDTAPRVMLGRSNSSRNAGHRRANSEMGYRGNSPGSRGPLSPGLSGQGAKNPFFTGPQGRMDPRRTSGTSVAPISETEGPAHEQREGRARHSSAVEPGIMRTSTDRLCMDRDDQLRGQTSPSRSTTSSDRDCRAGGAVMVGSKPRPLRLVQEAAEEERERKAANRGSWFGWMNKAGGPGTAGKGDPSS</sequence>
<feature type="compositionally biased region" description="Basic and acidic residues" evidence="2">
    <location>
        <begin position="596"/>
        <end position="608"/>
    </location>
</feature>
<protein>
    <recommendedName>
        <fullName evidence="5">M protein, serotype 2.1</fullName>
    </recommendedName>
</protein>
<evidence type="ECO:0008006" key="5">
    <source>
        <dbReference type="Google" id="ProtNLM"/>
    </source>
</evidence>
<dbReference type="AlphaFoldDB" id="A0A6A7C6D4"/>
<organism evidence="3 4">
    <name type="scientific">Piedraia hortae CBS 480.64</name>
    <dbReference type="NCBI Taxonomy" id="1314780"/>
    <lineage>
        <taxon>Eukaryota</taxon>
        <taxon>Fungi</taxon>
        <taxon>Dikarya</taxon>
        <taxon>Ascomycota</taxon>
        <taxon>Pezizomycotina</taxon>
        <taxon>Dothideomycetes</taxon>
        <taxon>Dothideomycetidae</taxon>
        <taxon>Capnodiales</taxon>
        <taxon>Piedraiaceae</taxon>
        <taxon>Piedraia</taxon>
    </lineage>
</organism>
<feature type="region of interest" description="Disordered" evidence="2">
    <location>
        <begin position="203"/>
        <end position="234"/>
    </location>
</feature>
<dbReference type="Proteomes" id="UP000799421">
    <property type="component" value="Unassembled WGS sequence"/>
</dbReference>
<evidence type="ECO:0000313" key="3">
    <source>
        <dbReference type="EMBL" id="KAF2863061.1"/>
    </source>
</evidence>
<feature type="compositionally biased region" description="Low complexity" evidence="2">
    <location>
        <begin position="19"/>
        <end position="55"/>
    </location>
</feature>